<proteinExistence type="predicted"/>
<gene>
    <name evidence="6" type="ORF">dsmv_1690</name>
</gene>
<dbReference type="SMART" id="SM00287">
    <property type="entry name" value="SH3b"/>
    <property type="match status" value="2"/>
</dbReference>
<name>S7TYJ4_DESML</name>
<protein>
    <submittedName>
        <fullName evidence="6">SH3 domain protein</fullName>
    </submittedName>
</protein>
<evidence type="ECO:0000313" key="7">
    <source>
        <dbReference type="Proteomes" id="UP000014977"/>
    </source>
</evidence>
<dbReference type="EMBL" id="ATHJ01000069">
    <property type="protein sequence ID" value="EPR42137.1"/>
    <property type="molecule type" value="Genomic_DNA"/>
</dbReference>
<sequence length="427" mass="46650">MNLNRFRPVRIAFFGLLTFIAVSAMIDPLALAADDADVVTVRTAEGKLYTQPVKIAPVMETLEKGVRLMLLHQKGEWFAVSLPDLRLGWIHESIFAPERTAAKSEAPADQGSSPTDSRDTAERQGILKVDSGRVRGNPSIDAELVFGLSRGDRFTVLAEQGDWYHIQARNGQKGWIHHSLFDFSPPRPTAAEDESAETTPPPMESDAPADPTIAEIETADVAAENDDADTDAGSVEDGFQVVVKVRSGRVRTAPSTASPTAFGILRGTRAEVAAVEGEWYRILLPDGRTGWAHETLFDTEGRDGADKPESRDASVVKEIEAIVFDTTPEGHETITVELNSFNPPKAYTVKGKTAPLVVCEFADTRLSPNIGSTVPGRGELVKAVSVRRDGGANSPVRIEAAIDPRFKYSVDQFFFKKENRYVITFKK</sequence>
<dbReference type="OrthoDB" id="5418566at2"/>
<evidence type="ECO:0000313" key="6">
    <source>
        <dbReference type="EMBL" id="EPR42137.1"/>
    </source>
</evidence>
<dbReference type="RefSeq" id="WP_020876074.1">
    <property type="nucleotide sequence ID" value="NZ_ATHJ01000069.1"/>
</dbReference>
<feature type="signal peptide" evidence="3">
    <location>
        <begin position="1"/>
        <end position="32"/>
    </location>
</feature>
<dbReference type="PROSITE" id="PS50002">
    <property type="entry name" value="SH3"/>
    <property type="match status" value="1"/>
</dbReference>
<comment type="caution">
    <text evidence="6">The sequence shown here is derived from an EMBL/GenBank/DDBJ whole genome shotgun (WGS) entry which is preliminary data.</text>
</comment>
<keyword evidence="3" id="KW-0732">Signal</keyword>
<keyword evidence="1" id="KW-0728">SH3 domain</keyword>
<keyword evidence="7" id="KW-1185">Reference proteome</keyword>
<evidence type="ECO:0000256" key="3">
    <source>
        <dbReference type="SAM" id="SignalP"/>
    </source>
</evidence>
<dbReference type="InterPro" id="IPR001452">
    <property type="entry name" value="SH3_domain"/>
</dbReference>
<dbReference type="AlphaFoldDB" id="S7TYJ4"/>
<accession>S7TYJ4</accession>
<dbReference type="PANTHER" id="PTHR34408">
    <property type="entry name" value="FAMILY PROTEIN, PUTATIVE-RELATED"/>
    <property type="match status" value="1"/>
</dbReference>
<dbReference type="STRING" id="897.B2D07_13075"/>
<feature type="domain" description="SH3b" evidence="5">
    <location>
        <begin position="122"/>
        <end position="184"/>
    </location>
</feature>
<dbReference type="InterPro" id="IPR003646">
    <property type="entry name" value="SH3-like_bac-type"/>
</dbReference>
<feature type="domain" description="SH3" evidence="4">
    <location>
        <begin position="122"/>
        <end position="186"/>
    </location>
</feature>
<evidence type="ECO:0000256" key="1">
    <source>
        <dbReference type="ARBA" id="ARBA00022443"/>
    </source>
</evidence>
<reference evidence="6 7" key="1">
    <citation type="journal article" date="2013" name="Genome Announc.">
        <title>Draft genome sequences for three mercury-methylating, sulfate-reducing bacteria.</title>
        <authorList>
            <person name="Brown S.D."/>
            <person name="Hurt R.A.Jr."/>
            <person name="Gilmour C.C."/>
            <person name="Elias D.A."/>
        </authorList>
    </citation>
    <scope>NUCLEOTIDE SEQUENCE [LARGE SCALE GENOMIC DNA]</scope>
    <source>
        <strain evidence="6 7">DSM 2059</strain>
    </source>
</reference>
<dbReference type="eggNOG" id="COG3807">
    <property type="taxonomic scope" value="Bacteria"/>
</dbReference>
<feature type="region of interest" description="Disordered" evidence="2">
    <location>
        <begin position="185"/>
        <end position="209"/>
    </location>
</feature>
<dbReference type="PANTHER" id="PTHR34408:SF1">
    <property type="entry name" value="GLYCOSYL HYDROLASE FAMILY 19 DOMAIN-CONTAINING PROTEIN HI_1415"/>
    <property type="match status" value="1"/>
</dbReference>
<dbReference type="PROSITE" id="PS51781">
    <property type="entry name" value="SH3B"/>
    <property type="match status" value="1"/>
</dbReference>
<evidence type="ECO:0000259" key="4">
    <source>
        <dbReference type="PROSITE" id="PS50002"/>
    </source>
</evidence>
<evidence type="ECO:0000259" key="5">
    <source>
        <dbReference type="PROSITE" id="PS51781"/>
    </source>
</evidence>
<evidence type="ECO:0000256" key="2">
    <source>
        <dbReference type="SAM" id="MobiDB-lite"/>
    </source>
</evidence>
<dbReference type="Proteomes" id="UP000014977">
    <property type="component" value="Unassembled WGS sequence"/>
</dbReference>
<feature type="region of interest" description="Disordered" evidence="2">
    <location>
        <begin position="100"/>
        <end position="134"/>
    </location>
</feature>
<feature type="chain" id="PRO_5030177233" evidence="3">
    <location>
        <begin position="33"/>
        <end position="427"/>
    </location>
</feature>
<dbReference type="Pfam" id="PF08239">
    <property type="entry name" value="SH3_3"/>
    <property type="match status" value="2"/>
</dbReference>
<dbReference type="InterPro" id="IPR052354">
    <property type="entry name" value="Cell_Wall_Dynamics_Protein"/>
</dbReference>
<dbReference type="Gene3D" id="2.30.30.40">
    <property type="entry name" value="SH3 Domains"/>
    <property type="match status" value="3"/>
</dbReference>
<organism evidence="6 7">
    <name type="scientific">Desulfococcus multivorans DSM 2059</name>
    <dbReference type="NCBI Taxonomy" id="1121405"/>
    <lineage>
        <taxon>Bacteria</taxon>
        <taxon>Pseudomonadati</taxon>
        <taxon>Thermodesulfobacteriota</taxon>
        <taxon>Desulfobacteria</taxon>
        <taxon>Desulfobacterales</taxon>
        <taxon>Desulfococcaceae</taxon>
        <taxon>Desulfococcus</taxon>
    </lineage>
</organism>